<reference evidence="1" key="1">
    <citation type="journal article" date="2015" name="Nature">
        <title>Complex archaea that bridge the gap between prokaryotes and eukaryotes.</title>
        <authorList>
            <person name="Spang A."/>
            <person name="Saw J.H."/>
            <person name="Jorgensen S.L."/>
            <person name="Zaremba-Niedzwiedzka K."/>
            <person name="Martijn J."/>
            <person name="Lind A.E."/>
            <person name="van Eijk R."/>
            <person name="Schleper C."/>
            <person name="Guy L."/>
            <person name="Ettema T.J."/>
        </authorList>
    </citation>
    <scope>NUCLEOTIDE SEQUENCE</scope>
</reference>
<accession>A0A0F9M3M6</accession>
<sequence>MGKKYTTLQLINDLTNRLGGLSQASTLLGFGSTYLSDLKQRISNSKVKGYNPKYRFSICNLNIFKENLERNDGENIDYCLSNIKKYTEYNNALKQYSKQQYRSTLNPKYFNIVDTLEKAYWLGFLYADGEVRNKYRGKPWYRISVELSIKDKDHLENFCKAIGLIPSELVKERDRYKKYNNEIRKYRMVYVRFRCKPMVKDLLNIGFSSSKSLRKSIPNIFKKKQFKSNDLSFVRKLSLAWLFGYYDGDGQSNSTRITSSSKNFLKEIKSEFNIYFDVKRLYDKGKIFRLEGVVSTRPHWSLTLGASLFNEMNRNYPYSIKRKRRNFNEREMGSYNRLKKEVLNKENLQNLVNTNQINFLLKKYNVSTSPFYRLCKEWNINTPRLHNLTNKK</sequence>
<dbReference type="InterPro" id="IPR027434">
    <property type="entry name" value="Homing_endonucl"/>
</dbReference>
<dbReference type="EMBL" id="LAZR01011029">
    <property type="protein sequence ID" value="KKM63807.1"/>
    <property type="molecule type" value="Genomic_DNA"/>
</dbReference>
<comment type="caution">
    <text evidence="1">The sequence shown here is derived from an EMBL/GenBank/DDBJ whole genome shotgun (WGS) entry which is preliminary data.</text>
</comment>
<organism evidence="1">
    <name type="scientific">marine sediment metagenome</name>
    <dbReference type="NCBI Taxonomy" id="412755"/>
    <lineage>
        <taxon>unclassified sequences</taxon>
        <taxon>metagenomes</taxon>
        <taxon>ecological metagenomes</taxon>
    </lineage>
</organism>
<dbReference type="AlphaFoldDB" id="A0A0F9M3M6"/>
<gene>
    <name evidence="1" type="ORF">LCGC14_1507770</name>
</gene>
<dbReference type="Gene3D" id="3.10.28.10">
    <property type="entry name" value="Homing endonucleases"/>
    <property type="match status" value="1"/>
</dbReference>
<protein>
    <recommendedName>
        <fullName evidence="2">DOD-type homing endonuclease domain-containing protein</fullName>
    </recommendedName>
</protein>
<evidence type="ECO:0000313" key="1">
    <source>
        <dbReference type="EMBL" id="KKM63807.1"/>
    </source>
</evidence>
<evidence type="ECO:0008006" key="2">
    <source>
        <dbReference type="Google" id="ProtNLM"/>
    </source>
</evidence>
<name>A0A0F9M3M6_9ZZZZ</name>
<proteinExistence type="predicted"/>